<evidence type="ECO:0000256" key="4">
    <source>
        <dbReference type="PROSITE-ProRule" id="PRU00221"/>
    </source>
</evidence>
<dbReference type="PANTHER" id="PTHR19923">
    <property type="entry name" value="WD40 REPEAT PROTEINPRL1/PRL2-RELATED"/>
    <property type="match status" value="1"/>
</dbReference>
<feature type="repeat" description="WD" evidence="4">
    <location>
        <begin position="43"/>
        <end position="84"/>
    </location>
</feature>
<comment type="similarity">
    <text evidence="3">Belongs to the WD repeat PRL1/PRL2 family.</text>
</comment>
<keyword evidence="6" id="KW-1185">Reference proteome</keyword>
<dbReference type="PROSITE" id="PS50082">
    <property type="entry name" value="WD_REPEATS_2"/>
    <property type="match status" value="1"/>
</dbReference>
<dbReference type="SMART" id="SM00320">
    <property type="entry name" value="WD40"/>
    <property type="match status" value="3"/>
</dbReference>
<proteinExistence type="inferred from homology"/>
<dbReference type="InterPro" id="IPR036322">
    <property type="entry name" value="WD40_repeat_dom_sf"/>
</dbReference>
<accession>A0ABQ7FTE6</accession>
<evidence type="ECO:0000313" key="5">
    <source>
        <dbReference type="EMBL" id="KAF5825740.1"/>
    </source>
</evidence>
<evidence type="ECO:0000256" key="1">
    <source>
        <dbReference type="ARBA" id="ARBA00022574"/>
    </source>
</evidence>
<protein>
    <submittedName>
        <fullName evidence="5">WD40-repeat-containing domain protein</fullName>
    </submittedName>
</protein>
<dbReference type="SUPFAM" id="SSF50978">
    <property type="entry name" value="WD40 repeat-like"/>
    <property type="match status" value="1"/>
</dbReference>
<evidence type="ECO:0000256" key="3">
    <source>
        <dbReference type="ARBA" id="ARBA00025726"/>
    </source>
</evidence>
<dbReference type="PROSITE" id="PS50294">
    <property type="entry name" value="WD_REPEATS_REGION"/>
    <property type="match status" value="1"/>
</dbReference>
<evidence type="ECO:0000313" key="6">
    <source>
        <dbReference type="Proteomes" id="UP000815325"/>
    </source>
</evidence>
<dbReference type="PANTHER" id="PTHR19923:SF0">
    <property type="entry name" value="PLEIOTROPIC REGULATOR 1"/>
    <property type="match status" value="1"/>
</dbReference>
<feature type="non-terminal residue" evidence="5">
    <location>
        <position position="1"/>
    </location>
</feature>
<keyword evidence="2" id="KW-0677">Repeat</keyword>
<dbReference type="Proteomes" id="UP000815325">
    <property type="component" value="Unassembled WGS sequence"/>
</dbReference>
<organism evidence="5 6">
    <name type="scientific">Dunaliella salina</name>
    <name type="common">Green alga</name>
    <name type="synonym">Protococcus salinus</name>
    <dbReference type="NCBI Taxonomy" id="3046"/>
    <lineage>
        <taxon>Eukaryota</taxon>
        <taxon>Viridiplantae</taxon>
        <taxon>Chlorophyta</taxon>
        <taxon>core chlorophytes</taxon>
        <taxon>Chlorophyceae</taxon>
        <taxon>CS clade</taxon>
        <taxon>Chlamydomonadales</taxon>
        <taxon>Dunaliellaceae</taxon>
        <taxon>Dunaliella</taxon>
    </lineage>
</organism>
<evidence type="ECO:0000256" key="2">
    <source>
        <dbReference type="ARBA" id="ARBA00022737"/>
    </source>
</evidence>
<sequence>APCTARRYKAEGMQLEAQHYLHCRRPLINATCPFGCGLQVHCLSGHDQTVCSILSQAGDPQVITGSHDSTIRLWDLRTAKTMSTLTFHKKSVRAMALHPFEHAFGSASADNIKKFALPRGEFLHNTLIPQRAIVNAMAINQDNVMVTGGDNGSLWFWDWTSGHCFQQNETLVQPGSLEAEAGINAAGFDVR</sequence>
<dbReference type="PROSITE" id="PS00678">
    <property type="entry name" value="WD_REPEATS_1"/>
    <property type="match status" value="1"/>
</dbReference>
<dbReference type="Pfam" id="PF00400">
    <property type="entry name" value="WD40"/>
    <property type="match status" value="2"/>
</dbReference>
<dbReference type="InterPro" id="IPR019775">
    <property type="entry name" value="WD40_repeat_CS"/>
</dbReference>
<dbReference type="EMBL" id="MU072082">
    <property type="protein sequence ID" value="KAF5825740.1"/>
    <property type="molecule type" value="Genomic_DNA"/>
</dbReference>
<keyword evidence="1 4" id="KW-0853">WD repeat</keyword>
<dbReference type="InterPro" id="IPR015943">
    <property type="entry name" value="WD40/YVTN_repeat-like_dom_sf"/>
</dbReference>
<dbReference type="InterPro" id="IPR045241">
    <property type="entry name" value="Prp46/PLRG1-like"/>
</dbReference>
<gene>
    <name evidence="5" type="ORF">DUNSADRAFT_7230</name>
</gene>
<comment type="caution">
    <text evidence="5">The sequence shown here is derived from an EMBL/GenBank/DDBJ whole genome shotgun (WGS) entry which is preliminary data.</text>
</comment>
<name>A0ABQ7FTE6_DUNSA</name>
<reference evidence="5" key="1">
    <citation type="submission" date="2017-08" db="EMBL/GenBank/DDBJ databases">
        <authorList>
            <person name="Polle J.E."/>
            <person name="Barry K."/>
            <person name="Cushman J."/>
            <person name="Schmutz J."/>
            <person name="Tran D."/>
            <person name="Hathwaick L.T."/>
            <person name="Yim W.C."/>
            <person name="Jenkins J."/>
            <person name="Mckie-Krisberg Z.M."/>
            <person name="Prochnik S."/>
            <person name="Lindquist E."/>
            <person name="Dockter R.B."/>
            <person name="Adam C."/>
            <person name="Molina H."/>
            <person name="Bunkerborg J."/>
            <person name="Jin E."/>
            <person name="Buchheim M."/>
            <person name="Magnuson J."/>
        </authorList>
    </citation>
    <scope>NUCLEOTIDE SEQUENCE</scope>
    <source>
        <strain evidence="5">CCAP 19/18</strain>
    </source>
</reference>
<dbReference type="InterPro" id="IPR001680">
    <property type="entry name" value="WD40_rpt"/>
</dbReference>
<dbReference type="Gene3D" id="2.130.10.10">
    <property type="entry name" value="YVTN repeat-like/Quinoprotein amine dehydrogenase"/>
    <property type="match status" value="1"/>
</dbReference>